<reference evidence="1" key="1">
    <citation type="journal article" date="2022" name="Int. J. Mol. Sci.">
        <title>Draft Genome of Tanacetum Coccineum: Genomic Comparison of Closely Related Tanacetum-Family Plants.</title>
        <authorList>
            <person name="Yamashiro T."/>
            <person name="Shiraishi A."/>
            <person name="Nakayama K."/>
            <person name="Satake H."/>
        </authorList>
    </citation>
    <scope>NUCLEOTIDE SEQUENCE</scope>
</reference>
<dbReference type="Proteomes" id="UP001151760">
    <property type="component" value="Unassembled WGS sequence"/>
</dbReference>
<dbReference type="EMBL" id="BQNB010011322">
    <property type="protein sequence ID" value="GJS89061.1"/>
    <property type="molecule type" value="Genomic_DNA"/>
</dbReference>
<evidence type="ECO:0000313" key="2">
    <source>
        <dbReference type="Proteomes" id="UP001151760"/>
    </source>
</evidence>
<evidence type="ECO:0000313" key="1">
    <source>
        <dbReference type="EMBL" id="GJS89061.1"/>
    </source>
</evidence>
<name>A0ABQ4ZH43_9ASTR</name>
<protein>
    <submittedName>
        <fullName evidence="1">Uncharacterized protein</fullName>
    </submittedName>
</protein>
<accession>A0ABQ4ZH43</accession>
<proteinExistence type="predicted"/>
<keyword evidence="2" id="KW-1185">Reference proteome</keyword>
<sequence length="213" mass="24561">MEQSAGGKLRDHNAKESWALLEDLALYDNERNSMVYKSNAARHDEREELRKKGIKSPSKLFSLKYLSIASIKELNKNPSALKYVYFVNSIVVLSTDSDTKEEDTSSTNAHEHELDDMNKYVLILTLEKEHTKLVYLRNEEDKRRGVEKFFIKNKNFVFTERGDGVTIYTLTPATRTCDMGQDFPDRAVKRLGYIDEKKLGKFLGRFHGSRILG</sequence>
<gene>
    <name evidence="1" type="ORF">Tco_0771697</name>
</gene>
<comment type="caution">
    <text evidence="1">The sequence shown here is derived from an EMBL/GenBank/DDBJ whole genome shotgun (WGS) entry which is preliminary data.</text>
</comment>
<reference evidence="1" key="2">
    <citation type="submission" date="2022-01" db="EMBL/GenBank/DDBJ databases">
        <authorList>
            <person name="Yamashiro T."/>
            <person name="Shiraishi A."/>
            <person name="Satake H."/>
            <person name="Nakayama K."/>
        </authorList>
    </citation>
    <scope>NUCLEOTIDE SEQUENCE</scope>
</reference>
<organism evidence="1 2">
    <name type="scientific">Tanacetum coccineum</name>
    <dbReference type="NCBI Taxonomy" id="301880"/>
    <lineage>
        <taxon>Eukaryota</taxon>
        <taxon>Viridiplantae</taxon>
        <taxon>Streptophyta</taxon>
        <taxon>Embryophyta</taxon>
        <taxon>Tracheophyta</taxon>
        <taxon>Spermatophyta</taxon>
        <taxon>Magnoliopsida</taxon>
        <taxon>eudicotyledons</taxon>
        <taxon>Gunneridae</taxon>
        <taxon>Pentapetalae</taxon>
        <taxon>asterids</taxon>
        <taxon>campanulids</taxon>
        <taxon>Asterales</taxon>
        <taxon>Asteraceae</taxon>
        <taxon>Asteroideae</taxon>
        <taxon>Anthemideae</taxon>
        <taxon>Anthemidinae</taxon>
        <taxon>Tanacetum</taxon>
    </lineage>
</organism>